<sequence length="297" mass="31374">MTTNREPSPQIGALNRVDAAVRIAAAHGVRDGEVFTLGLPVLPPNAICNPRREPAALHTTCDWSDFVSGRKVLRDGEDAYVDDIVTIPTHGSTHIDALGHIIVDGTLWAGHPASEAAHGLDWGSIEPVAQTGIFGRAVIADIAGLHGLAAIPAGQLIRFEEVTAALDKQGVLSRPGDVLILHTGSMQDRALGAEPDTAEPGLSDEPALVTWMVDSGIAALGSDTFANELPVSPYTGRHFPLHGLLLHGHGIGFHEGLWLAEVVQACRDDGRWDGLYVASPLKLGRASASPVNPLFVR</sequence>
<protein>
    <submittedName>
        <fullName evidence="1">Cyclase family protein</fullName>
    </submittedName>
</protein>
<dbReference type="PANTHER" id="PTHR34861:SF10">
    <property type="entry name" value="CYCLASE"/>
    <property type="match status" value="1"/>
</dbReference>
<dbReference type="PANTHER" id="PTHR34861">
    <property type="match status" value="1"/>
</dbReference>
<dbReference type="Pfam" id="PF04199">
    <property type="entry name" value="Cyclase"/>
    <property type="match status" value="1"/>
</dbReference>
<dbReference type="EMBL" id="JACKTY010000010">
    <property type="protein sequence ID" value="MCV7224748.1"/>
    <property type="molecule type" value="Genomic_DNA"/>
</dbReference>
<comment type="caution">
    <text evidence="1">The sequence shown here is derived from an EMBL/GenBank/DDBJ whole genome shotgun (WGS) entry which is preliminary data.</text>
</comment>
<dbReference type="Proteomes" id="UP001526201">
    <property type="component" value="Unassembled WGS sequence"/>
</dbReference>
<dbReference type="RefSeq" id="WP_264065499.1">
    <property type="nucleotide sequence ID" value="NZ_JACKTY010000010.1"/>
</dbReference>
<organism evidence="1 2">
    <name type="scientific">Mycolicibacterium komossense</name>
    <dbReference type="NCBI Taxonomy" id="1779"/>
    <lineage>
        <taxon>Bacteria</taxon>
        <taxon>Bacillati</taxon>
        <taxon>Actinomycetota</taxon>
        <taxon>Actinomycetes</taxon>
        <taxon>Mycobacteriales</taxon>
        <taxon>Mycobacteriaceae</taxon>
        <taxon>Mycolicibacterium</taxon>
    </lineage>
</organism>
<dbReference type="InterPro" id="IPR037175">
    <property type="entry name" value="KFase_sf"/>
</dbReference>
<evidence type="ECO:0000313" key="1">
    <source>
        <dbReference type="EMBL" id="MCV7224748.1"/>
    </source>
</evidence>
<dbReference type="Gene3D" id="3.50.30.50">
    <property type="entry name" value="Putative cyclase"/>
    <property type="match status" value="1"/>
</dbReference>
<name>A0ABT3C5K7_9MYCO</name>
<gene>
    <name evidence="1" type="ORF">H7J73_01650</name>
</gene>
<accession>A0ABT3C5K7</accession>
<dbReference type="SUPFAM" id="SSF102198">
    <property type="entry name" value="Putative cyclase"/>
    <property type="match status" value="1"/>
</dbReference>
<proteinExistence type="predicted"/>
<dbReference type="InterPro" id="IPR007325">
    <property type="entry name" value="KFase/CYL"/>
</dbReference>
<reference evidence="1 2" key="1">
    <citation type="journal article" date="2022" name="BMC Genomics">
        <title>Comparative genome analysis of mycobacteria focusing on tRNA and non-coding RNA.</title>
        <authorList>
            <person name="Behra P.R.K."/>
            <person name="Pettersson B.M.F."/>
            <person name="Ramesh M."/>
            <person name="Das S."/>
            <person name="Dasgupta S."/>
            <person name="Kirsebom L.A."/>
        </authorList>
    </citation>
    <scope>NUCLEOTIDE SEQUENCE [LARGE SCALE GENOMIC DNA]</scope>
    <source>
        <strain evidence="1 2">DSM 44078</strain>
    </source>
</reference>
<evidence type="ECO:0000313" key="2">
    <source>
        <dbReference type="Proteomes" id="UP001526201"/>
    </source>
</evidence>
<keyword evidence="2" id="KW-1185">Reference proteome</keyword>